<evidence type="ECO:0000313" key="4">
    <source>
        <dbReference type="Ensembl" id="ENSCVAP00000009318.1"/>
    </source>
</evidence>
<keyword evidence="2" id="KW-0547">Nucleotide-binding</keyword>
<dbReference type="Gene3D" id="3.40.50.300">
    <property type="entry name" value="P-loop containing nucleotide triphosphate hydrolases"/>
    <property type="match status" value="1"/>
</dbReference>
<dbReference type="InterPro" id="IPR027417">
    <property type="entry name" value="P-loop_NTPase"/>
</dbReference>
<proteinExistence type="inferred from homology"/>
<dbReference type="Proteomes" id="UP000265020">
    <property type="component" value="Unassembled WGS sequence"/>
</dbReference>
<reference evidence="4" key="1">
    <citation type="submission" date="2025-08" db="UniProtKB">
        <authorList>
            <consortium name="Ensembl"/>
        </authorList>
    </citation>
    <scope>IDENTIFICATION</scope>
</reference>
<dbReference type="AlphaFoldDB" id="A0A3Q2CUC6"/>
<dbReference type="PANTHER" id="PTHR32046:SF14">
    <property type="match status" value="1"/>
</dbReference>
<evidence type="ECO:0000256" key="2">
    <source>
        <dbReference type="ARBA" id="ARBA00022741"/>
    </source>
</evidence>
<evidence type="ECO:0000256" key="1">
    <source>
        <dbReference type="ARBA" id="ARBA00008535"/>
    </source>
</evidence>
<evidence type="ECO:0000259" key="3">
    <source>
        <dbReference type="Pfam" id="PF04548"/>
    </source>
</evidence>
<dbReference type="InterPro" id="IPR006703">
    <property type="entry name" value="G_AIG1"/>
</dbReference>
<dbReference type="PANTHER" id="PTHR32046">
    <property type="entry name" value="G DOMAIN-CONTAINING PROTEIN"/>
    <property type="match status" value="1"/>
</dbReference>
<dbReference type="Pfam" id="PF04548">
    <property type="entry name" value="AIG1"/>
    <property type="match status" value="1"/>
</dbReference>
<reference evidence="4" key="2">
    <citation type="submission" date="2025-09" db="UniProtKB">
        <authorList>
            <consortium name="Ensembl"/>
        </authorList>
    </citation>
    <scope>IDENTIFICATION</scope>
</reference>
<name>A0A3Q2CUC6_CYPVA</name>
<organism evidence="4 5">
    <name type="scientific">Cyprinodon variegatus</name>
    <name type="common">Sheepshead minnow</name>
    <dbReference type="NCBI Taxonomy" id="28743"/>
    <lineage>
        <taxon>Eukaryota</taxon>
        <taxon>Metazoa</taxon>
        <taxon>Chordata</taxon>
        <taxon>Craniata</taxon>
        <taxon>Vertebrata</taxon>
        <taxon>Euteleostomi</taxon>
        <taxon>Actinopterygii</taxon>
        <taxon>Neopterygii</taxon>
        <taxon>Teleostei</taxon>
        <taxon>Neoteleostei</taxon>
        <taxon>Acanthomorphata</taxon>
        <taxon>Ovalentaria</taxon>
        <taxon>Atherinomorphae</taxon>
        <taxon>Cyprinodontiformes</taxon>
        <taxon>Cyprinodontidae</taxon>
        <taxon>Cyprinodon</taxon>
    </lineage>
</organism>
<sequence>MSQRDSERFSDVVVRTCTLLEKSTQKPDIYKIPLKEGGNKIDGCKFLSFGKRNKAGPRHTNHTILVLGATGAGKSALINGMINYILGVKWEDPYRFKIVDDGEKKSQAHSQTSLVTVYKLHYREGFNIDYTLTIVDTPGFGDTRGIDRDREITVQLRNLFSSKDGINVIDAVCFVAQAALARLTATQKYIFDSIFSIFGKDIKENIRVLVTFADNQKPPVLEAISVSGVPCPKNKKGVPVYYKFNNSALFADNGDSDNGENFDQMFWKMGTENMKKFFAELSRMEPKSLMLTNQVLEDRQELEISIENLGTKVKLGLAKLEEITKTEQEIQKHRDEIMRNQNFSFIINKTVPEKVKISGSKKYTTNCQKCQYTCHFPCKIQKTGDKRRCGAINKKNGKCRNCKGKCTWNVHVSQNFRWTYKTVTETQTMQDLKERYEAASQQKMTFDGLMSAQKAEYEAIENDVQHLIEKATKCVNRLSDIALEPNHLSTPDYIELLIQAEKFEQKNGWGQRVWSLEKMKAKATLMAKVRKGENPLHNQPK</sequence>
<dbReference type="Ensembl" id="ENSCVAT00000000143.1">
    <property type="protein sequence ID" value="ENSCVAP00000009318.1"/>
    <property type="gene ID" value="ENSCVAG00000011261.1"/>
</dbReference>
<dbReference type="GeneTree" id="ENSGT00500000044904"/>
<keyword evidence="5" id="KW-1185">Reference proteome</keyword>
<feature type="domain" description="AIG1-type G" evidence="3">
    <location>
        <begin position="63"/>
        <end position="217"/>
    </location>
</feature>
<dbReference type="GO" id="GO:0005525">
    <property type="term" value="F:GTP binding"/>
    <property type="evidence" value="ECO:0007669"/>
    <property type="project" value="InterPro"/>
</dbReference>
<dbReference type="FunFam" id="3.40.50.300:FF:002049">
    <property type="entry name" value="Si:ch73-170d6.2"/>
    <property type="match status" value="1"/>
</dbReference>
<comment type="similarity">
    <text evidence="1">Belongs to the TRAFAC class TrmE-Era-EngA-EngB-Septin-like GTPase superfamily. AIG1/Toc34/Toc159-like paraseptin GTPase family. IAN subfamily.</text>
</comment>
<evidence type="ECO:0000313" key="5">
    <source>
        <dbReference type="Proteomes" id="UP000265020"/>
    </source>
</evidence>
<dbReference type="OMA" id="ACDITEN"/>
<dbReference type="CDD" id="cd00882">
    <property type="entry name" value="Ras_like_GTPase"/>
    <property type="match status" value="1"/>
</dbReference>
<protein>
    <recommendedName>
        <fullName evidence="3">AIG1-type G domain-containing protein</fullName>
    </recommendedName>
</protein>
<accession>A0A3Q2CUC6</accession>
<dbReference type="SUPFAM" id="SSF52540">
    <property type="entry name" value="P-loop containing nucleoside triphosphate hydrolases"/>
    <property type="match status" value="1"/>
</dbReference>